<keyword evidence="2" id="KW-0732">Signal</keyword>
<evidence type="ECO:0000256" key="2">
    <source>
        <dbReference type="SAM" id="SignalP"/>
    </source>
</evidence>
<dbReference type="RefSeq" id="WP_407593924.1">
    <property type="nucleotide sequence ID" value="NZ_JBHDIY010000002.1"/>
</dbReference>
<dbReference type="Proteomes" id="UP001627408">
    <property type="component" value="Unassembled WGS sequence"/>
</dbReference>
<dbReference type="PROSITE" id="PS51257">
    <property type="entry name" value="PROKAR_LIPOPROTEIN"/>
    <property type="match status" value="1"/>
</dbReference>
<comment type="caution">
    <text evidence="3">The sequence shown here is derived from an EMBL/GenBank/DDBJ whole genome shotgun (WGS) entry which is preliminary data.</text>
</comment>
<evidence type="ECO:0000313" key="3">
    <source>
        <dbReference type="EMBL" id="MFL4472048.1"/>
    </source>
</evidence>
<evidence type="ECO:0008006" key="5">
    <source>
        <dbReference type="Google" id="ProtNLM"/>
    </source>
</evidence>
<evidence type="ECO:0000313" key="4">
    <source>
        <dbReference type="Proteomes" id="UP001627408"/>
    </source>
</evidence>
<feature type="compositionally biased region" description="Polar residues" evidence="1">
    <location>
        <begin position="62"/>
        <end position="72"/>
    </location>
</feature>
<keyword evidence="4" id="KW-1185">Reference proteome</keyword>
<reference evidence="3 4" key="1">
    <citation type="submission" date="2024-08" db="EMBL/GenBank/DDBJ databases">
        <title>Tateyamaria sp. nov., isolated from marine algae.</title>
        <authorList>
            <person name="Choi B.J."/>
            <person name="Kim J.M."/>
            <person name="Lee J.K."/>
            <person name="Choi D.G."/>
            <person name="Bayburt H."/>
            <person name="Baek J.H."/>
            <person name="Han D.M."/>
            <person name="Jeon C.O."/>
        </authorList>
    </citation>
    <scope>NUCLEOTIDE SEQUENCE [LARGE SCALE GENOMIC DNA]</scope>
    <source>
        <strain evidence="3 4">KMU-156</strain>
    </source>
</reference>
<proteinExistence type="predicted"/>
<dbReference type="EMBL" id="JBHDIY010000002">
    <property type="protein sequence ID" value="MFL4472048.1"/>
    <property type="molecule type" value="Genomic_DNA"/>
</dbReference>
<name>A0ABW8UY10_9RHOB</name>
<accession>A0ABW8UY10</accession>
<organism evidence="3 4">
    <name type="scientific">Tateyamaria armeniaca</name>
    <dbReference type="NCBI Taxonomy" id="2518930"/>
    <lineage>
        <taxon>Bacteria</taxon>
        <taxon>Pseudomonadati</taxon>
        <taxon>Pseudomonadota</taxon>
        <taxon>Alphaproteobacteria</taxon>
        <taxon>Rhodobacterales</taxon>
        <taxon>Roseobacteraceae</taxon>
        <taxon>Tateyamaria</taxon>
    </lineage>
</organism>
<feature type="signal peptide" evidence="2">
    <location>
        <begin position="1"/>
        <end position="16"/>
    </location>
</feature>
<feature type="chain" id="PRO_5045617125" description="Excalibur calcium-binding domain-containing protein" evidence="2">
    <location>
        <begin position="17"/>
        <end position="254"/>
    </location>
</feature>
<protein>
    <recommendedName>
        <fullName evidence="5">Excalibur calcium-binding domain-containing protein</fullName>
    </recommendedName>
</protein>
<sequence>MKIRHFLILGATAALAACQPAIPDSGAGIADPGRGVGFDNPSTLAAREAALSRSTIAPAPSVGTSTLPQAGSATAPRAVSDPQGLDAELAQIATQNDAAAARANSGENVVNASPSNAAPPLLNNPGISDENSFDAVASRQSIESDAARIAANRQQYEVIQPTALPSRSGNTQPNVVQYALQTSHPRGTQVHRRVSIASAARTQRNCAQYNSSDEAQIDFLAFGGPERDRKGLDPDGDGYACGWDPAPFRRASGG</sequence>
<feature type="region of interest" description="Disordered" evidence="1">
    <location>
        <begin position="56"/>
        <end position="82"/>
    </location>
</feature>
<feature type="region of interest" description="Disordered" evidence="1">
    <location>
        <begin position="225"/>
        <end position="254"/>
    </location>
</feature>
<gene>
    <name evidence="3" type="ORF">ACERZ8_19995</name>
</gene>
<evidence type="ECO:0000256" key="1">
    <source>
        <dbReference type="SAM" id="MobiDB-lite"/>
    </source>
</evidence>